<comment type="caution">
    <text evidence="1">The sequence shown here is derived from an EMBL/GenBank/DDBJ whole genome shotgun (WGS) entry which is preliminary data.</text>
</comment>
<accession>A0A8H3GJC3</accession>
<evidence type="ECO:0000313" key="1">
    <source>
        <dbReference type="EMBL" id="CAE6451810.1"/>
    </source>
</evidence>
<feature type="non-terminal residue" evidence="1">
    <location>
        <position position="139"/>
    </location>
</feature>
<dbReference type="AlphaFoldDB" id="A0A8H3GJC3"/>
<evidence type="ECO:0000313" key="2">
    <source>
        <dbReference type="Proteomes" id="UP000663841"/>
    </source>
</evidence>
<sequence length="139" mass="16121">TLNRGFFANAGALSLYREFAVYYAGFFFGRWKTWANGDGLTNRIREHLDNHHHHEYHDKCQQEGVTVPSLNLTSVDDNTSNLVFSPRLLAEYLAQWVAIDDQAMRVVERDEFRRILLLCSRAPNLRDSDIPHRTKLTTV</sequence>
<gene>
    <name evidence="1" type="ORF">RDB_LOCUS129238</name>
</gene>
<name>A0A8H3GJC3_9AGAM</name>
<protein>
    <submittedName>
        <fullName evidence="1">Uncharacterized protein</fullName>
    </submittedName>
</protein>
<proteinExistence type="predicted"/>
<dbReference type="EMBL" id="CAJMWW010000157">
    <property type="protein sequence ID" value="CAE6451810.1"/>
    <property type="molecule type" value="Genomic_DNA"/>
</dbReference>
<organism evidence="1 2">
    <name type="scientific">Rhizoctonia solani</name>
    <dbReference type="NCBI Taxonomy" id="456999"/>
    <lineage>
        <taxon>Eukaryota</taxon>
        <taxon>Fungi</taxon>
        <taxon>Dikarya</taxon>
        <taxon>Basidiomycota</taxon>
        <taxon>Agaricomycotina</taxon>
        <taxon>Agaricomycetes</taxon>
        <taxon>Cantharellales</taxon>
        <taxon>Ceratobasidiaceae</taxon>
        <taxon>Rhizoctonia</taxon>
    </lineage>
</organism>
<reference evidence="1" key="1">
    <citation type="submission" date="2021-01" db="EMBL/GenBank/DDBJ databases">
        <authorList>
            <person name="Kaushik A."/>
        </authorList>
    </citation>
    <scope>NUCLEOTIDE SEQUENCE</scope>
    <source>
        <strain evidence="1">AG3-T5</strain>
    </source>
</reference>
<dbReference type="Proteomes" id="UP000663841">
    <property type="component" value="Unassembled WGS sequence"/>
</dbReference>
<feature type="non-terminal residue" evidence="1">
    <location>
        <position position="1"/>
    </location>
</feature>